<evidence type="ECO:0000256" key="8">
    <source>
        <dbReference type="ARBA" id="ARBA00022723"/>
    </source>
</evidence>
<dbReference type="InterPro" id="IPR031127">
    <property type="entry name" value="E3_UB_ligase_RBR"/>
</dbReference>
<evidence type="ECO:0000256" key="2">
    <source>
        <dbReference type="ARBA" id="ARBA00001947"/>
    </source>
</evidence>
<dbReference type="InterPro" id="IPR002156">
    <property type="entry name" value="RNaseH_domain"/>
</dbReference>
<evidence type="ECO:0000256" key="4">
    <source>
        <dbReference type="ARBA" id="ARBA00004906"/>
    </source>
</evidence>
<evidence type="ECO:0000313" key="17">
    <source>
        <dbReference type="Proteomes" id="UP001346149"/>
    </source>
</evidence>
<dbReference type="SUPFAM" id="SSF53098">
    <property type="entry name" value="Ribonuclease H-like"/>
    <property type="match status" value="1"/>
</dbReference>
<dbReference type="CDD" id="cd22582">
    <property type="entry name" value="BRcat_RBR_unk"/>
    <property type="match status" value="1"/>
</dbReference>
<feature type="domain" description="RING-type" evidence="15">
    <location>
        <begin position="200"/>
        <end position="444"/>
    </location>
</feature>
<dbReference type="GO" id="GO:0016567">
    <property type="term" value="P:protein ubiquitination"/>
    <property type="evidence" value="ECO:0007669"/>
    <property type="project" value="InterPro"/>
</dbReference>
<evidence type="ECO:0000256" key="3">
    <source>
        <dbReference type="ARBA" id="ARBA00003976"/>
    </source>
</evidence>
<comment type="similarity">
    <text evidence="5">Belongs to the RBR family. Ariadne subfamily.</text>
</comment>
<feature type="domain" description="RING-type" evidence="14">
    <location>
        <begin position="204"/>
        <end position="251"/>
    </location>
</feature>
<dbReference type="Gene3D" id="3.30.420.10">
    <property type="entry name" value="Ribonuclease H-like superfamily/Ribonuclease H"/>
    <property type="match status" value="1"/>
</dbReference>
<dbReference type="SMART" id="SM00647">
    <property type="entry name" value="IBR"/>
    <property type="match status" value="1"/>
</dbReference>
<protein>
    <recommendedName>
        <fullName evidence="6">RBR-type E3 ubiquitin transferase</fullName>
        <ecNumber evidence="6">2.3.2.31</ecNumber>
    </recommendedName>
</protein>
<dbReference type="FunFam" id="3.30.420.10:FF:000076">
    <property type="entry name" value="RBR-type E3 ubiquitin transferase"/>
    <property type="match status" value="1"/>
</dbReference>
<evidence type="ECO:0000256" key="9">
    <source>
        <dbReference type="ARBA" id="ARBA00022737"/>
    </source>
</evidence>
<evidence type="ECO:0000256" key="10">
    <source>
        <dbReference type="ARBA" id="ARBA00022771"/>
    </source>
</evidence>
<comment type="catalytic activity">
    <reaction evidence="1">
        <text>[E2 ubiquitin-conjugating enzyme]-S-ubiquitinyl-L-cysteine + [acceptor protein]-L-lysine = [E2 ubiquitin-conjugating enzyme]-L-cysteine + [acceptor protein]-N(6)-ubiquitinyl-L-lysine.</text>
        <dbReference type="EC" id="2.3.2.31"/>
    </reaction>
</comment>
<evidence type="ECO:0000256" key="5">
    <source>
        <dbReference type="ARBA" id="ARBA00005884"/>
    </source>
</evidence>
<evidence type="ECO:0000256" key="6">
    <source>
        <dbReference type="ARBA" id="ARBA00012251"/>
    </source>
</evidence>
<dbReference type="SUPFAM" id="SSF57850">
    <property type="entry name" value="RING/U-box"/>
    <property type="match status" value="1"/>
</dbReference>
<dbReference type="EMBL" id="JAXQNO010000017">
    <property type="protein sequence ID" value="KAK4779278.1"/>
    <property type="molecule type" value="Genomic_DNA"/>
</dbReference>
<dbReference type="GO" id="GO:0004523">
    <property type="term" value="F:RNA-DNA hybrid ribonuclease activity"/>
    <property type="evidence" value="ECO:0007669"/>
    <property type="project" value="InterPro"/>
</dbReference>
<dbReference type="Pfam" id="PF01485">
    <property type="entry name" value="IBR"/>
    <property type="match status" value="1"/>
</dbReference>
<evidence type="ECO:0000313" key="16">
    <source>
        <dbReference type="EMBL" id="KAK4779278.1"/>
    </source>
</evidence>
<dbReference type="InterPro" id="IPR012337">
    <property type="entry name" value="RNaseH-like_sf"/>
</dbReference>
<comment type="pathway">
    <text evidence="4">Protein modification; protein ubiquitination.</text>
</comment>
<dbReference type="PROSITE" id="PS00518">
    <property type="entry name" value="ZF_RING_1"/>
    <property type="match status" value="1"/>
</dbReference>
<keyword evidence="9" id="KW-0677">Repeat</keyword>
<organism evidence="16 17">
    <name type="scientific">Trapa natans</name>
    <name type="common">Water chestnut</name>
    <dbReference type="NCBI Taxonomy" id="22666"/>
    <lineage>
        <taxon>Eukaryota</taxon>
        <taxon>Viridiplantae</taxon>
        <taxon>Streptophyta</taxon>
        <taxon>Embryophyta</taxon>
        <taxon>Tracheophyta</taxon>
        <taxon>Spermatophyta</taxon>
        <taxon>Magnoliopsida</taxon>
        <taxon>eudicotyledons</taxon>
        <taxon>Gunneridae</taxon>
        <taxon>Pentapetalae</taxon>
        <taxon>rosids</taxon>
        <taxon>malvids</taxon>
        <taxon>Myrtales</taxon>
        <taxon>Lythraceae</taxon>
        <taxon>Trapa</taxon>
    </lineage>
</organism>
<comment type="caution">
    <text evidence="16">The sequence shown here is derived from an EMBL/GenBank/DDBJ whole genome shotgun (WGS) entry which is preliminary data.</text>
</comment>
<sequence>MGDEEISSCDVISVGEWKAEEEEDFCSCFEDDEVWKEPEEPAKEEPGNLVLDEFSVKLFFKGISMNDVGVSSPGLSGIGVVMERPAGLPAIQVQKKLDFYVEESVADYLALMDGLMEALENNIRHVYAFTDSEIIQDQIKEEENLGTPLLTALRQRILEHVSNLDTFVIHVVPSFELESTLRLAQVAIGLVSSPVKGDKSRDNCSMCSEDKPSPMMIRMRCSHKFCSHCMRAYIDGKVKASEVPIPCPQSRCKCYVSRLECKAFLPLASFESLENALAEVDVDLGKIYCPFPNCSILIDPQECLSAKASSSSNWDSSCIECPVCRRIICVKCGVPWHSSTTCEEYQNLLLEERNALDITLHRLAQNNRDGLDFCYSCGAEYRDGHQTCQCAFWDEDINSDDSSVSQSAQVSEQWAWETFNSLPVIMDAYTDQERSQLALIQRFLAGGFSLSDHNTYQQASSPPRCTDSYGDAIKDLHQLPWLERFVSVISDDFYEDYMQ</sequence>
<dbReference type="GO" id="GO:0008270">
    <property type="term" value="F:zinc ion binding"/>
    <property type="evidence" value="ECO:0007669"/>
    <property type="project" value="UniProtKB-KW"/>
</dbReference>
<dbReference type="InterPro" id="IPR017907">
    <property type="entry name" value="Znf_RING_CS"/>
</dbReference>
<keyword evidence="8" id="KW-0479">Metal-binding</keyword>
<dbReference type="Gene3D" id="3.30.40.10">
    <property type="entry name" value="Zinc/RING finger domain, C3HC4 (zinc finger)"/>
    <property type="match status" value="1"/>
</dbReference>
<evidence type="ECO:0000259" key="14">
    <source>
        <dbReference type="PROSITE" id="PS50089"/>
    </source>
</evidence>
<keyword evidence="10 13" id="KW-0863">Zinc-finger</keyword>
<keyword evidence="7" id="KW-0808">Transferase</keyword>
<dbReference type="InterPro" id="IPR001841">
    <property type="entry name" value="Znf_RING"/>
</dbReference>
<dbReference type="GO" id="GO:0061630">
    <property type="term" value="F:ubiquitin protein ligase activity"/>
    <property type="evidence" value="ECO:0007669"/>
    <property type="project" value="UniProtKB-EC"/>
</dbReference>
<evidence type="ECO:0000256" key="13">
    <source>
        <dbReference type="PROSITE-ProRule" id="PRU00175"/>
    </source>
</evidence>
<dbReference type="PANTHER" id="PTHR11685">
    <property type="entry name" value="RBR FAMILY RING FINGER AND IBR DOMAIN-CONTAINING"/>
    <property type="match status" value="1"/>
</dbReference>
<comment type="function">
    <text evidence="3">Might act as an E3 ubiquitin-protein ligase, or as part of E3 complex, which accepts ubiquitin from specific E2 ubiquitin-conjugating enzymes and then transfers it to substrates.</text>
</comment>
<proteinExistence type="inferred from homology"/>
<evidence type="ECO:0000256" key="12">
    <source>
        <dbReference type="ARBA" id="ARBA00022833"/>
    </source>
</evidence>
<dbReference type="Proteomes" id="UP001346149">
    <property type="component" value="Unassembled WGS sequence"/>
</dbReference>
<dbReference type="AlphaFoldDB" id="A0AAN7KZI2"/>
<comment type="cofactor">
    <cofactor evidence="2">
        <name>Zn(2+)</name>
        <dbReference type="ChEBI" id="CHEBI:29105"/>
    </cofactor>
</comment>
<dbReference type="InterPro" id="IPR044066">
    <property type="entry name" value="TRIAD_supradom"/>
</dbReference>
<accession>A0AAN7KZI2</accession>
<dbReference type="InterPro" id="IPR036397">
    <property type="entry name" value="RNaseH_sf"/>
</dbReference>
<gene>
    <name evidence="16" type="ORF">SAY86_006806</name>
</gene>
<dbReference type="Pfam" id="PF13456">
    <property type="entry name" value="RVT_3"/>
    <property type="match status" value="1"/>
</dbReference>
<evidence type="ECO:0000259" key="15">
    <source>
        <dbReference type="PROSITE" id="PS51873"/>
    </source>
</evidence>
<dbReference type="EC" id="2.3.2.31" evidence="6"/>
<dbReference type="InterPro" id="IPR002867">
    <property type="entry name" value="IBR_dom"/>
</dbReference>
<dbReference type="PROSITE" id="PS50089">
    <property type="entry name" value="ZF_RING_2"/>
    <property type="match status" value="1"/>
</dbReference>
<keyword evidence="17" id="KW-1185">Reference proteome</keyword>
<keyword evidence="11" id="KW-0833">Ubl conjugation pathway</keyword>
<dbReference type="PROSITE" id="PS51873">
    <property type="entry name" value="TRIAD"/>
    <property type="match status" value="1"/>
</dbReference>
<reference evidence="16 17" key="1">
    <citation type="journal article" date="2023" name="Hortic Res">
        <title>Pangenome of water caltrop reveals structural variations and asymmetric subgenome divergence after allopolyploidization.</title>
        <authorList>
            <person name="Zhang X."/>
            <person name="Chen Y."/>
            <person name="Wang L."/>
            <person name="Yuan Y."/>
            <person name="Fang M."/>
            <person name="Shi L."/>
            <person name="Lu R."/>
            <person name="Comes H.P."/>
            <person name="Ma Y."/>
            <person name="Chen Y."/>
            <person name="Huang G."/>
            <person name="Zhou Y."/>
            <person name="Zheng Z."/>
            <person name="Qiu Y."/>
        </authorList>
    </citation>
    <scope>NUCLEOTIDE SEQUENCE [LARGE SCALE GENOMIC DNA]</scope>
    <source>
        <strain evidence="16">F231</strain>
    </source>
</reference>
<dbReference type="GO" id="GO:0003676">
    <property type="term" value="F:nucleic acid binding"/>
    <property type="evidence" value="ECO:0007669"/>
    <property type="project" value="InterPro"/>
</dbReference>
<evidence type="ECO:0000256" key="11">
    <source>
        <dbReference type="ARBA" id="ARBA00022786"/>
    </source>
</evidence>
<evidence type="ECO:0000256" key="1">
    <source>
        <dbReference type="ARBA" id="ARBA00001798"/>
    </source>
</evidence>
<dbReference type="InterPro" id="IPR013083">
    <property type="entry name" value="Znf_RING/FYVE/PHD"/>
</dbReference>
<keyword evidence="12" id="KW-0862">Zinc</keyword>
<name>A0AAN7KZI2_TRANT</name>
<evidence type="ECO:0000256" key="7">
    <source>
        <dbReference type="ARBA" id="ARBA00022679"/>
    </source>
</evidence>